<protein>
    <recommendedName>
        <fullName evidence="4">Lipoprotein</fullName>
    </recommendedName>
</protein>
<evidence type="ECO:0000256" key="1">
    <source>
        <dbReference type="SAM" id="SignalP"/>
    </source>
</evidence>
<gene>
    <name evidence="2" type="ORF">GO755_38545</name>
</gene>
<comment type="caution">
    <text evidence="2">The sequence shown here is derived from an EMBL/GenBank/DDBJ whole genome shotgun (WGS) entry which is preliminary data.</text>
</comment>
<dbReference type="Proteomes" id="UP000436006">
    <property type="component" value="Unassembled WGS sequence"/>
</dbReference>
<feature type="signal peptide" evidence="1">
    <location>
        <begin position="1"/>
        <end position="19"/>
    </location>
</feature>
<proteinExistence type="predicted"/>
<evidence type="ECO:0008006" key="4">
    <source>
        <dbReference type="Google" id="ProtNLM"/>
    </source>
</evidence>
<keyword evidence="1" id="KW-0732">Signal</keyword>
<sequence>MKKLSAITCLLSIIMGCHSNSVLPDQPVKATLLGIVPVPLNGECYALQLQIGEYRYATNPADFPSSIPYTVPGTIVYITYQADTTCAQFGGDRRYLIRVTSAHQ</sequence>
<dbReference type="RefSeq" id="WP_157590776.1">
    <property type="nucleotide sequence ID" value="NZ_WPIN01000029.1"/>
</dbReference>
<dbReference type="PROSITE" id="PS51257">
    <property type="entry name" value="PROKAR_LIPOPROTEIN"/>
    <property type="match status" value="1"/>
</dbReference>
<evidence type="ECO:0000313" key="3">
    <source>
        <dbReference type="Proteomes" id="UP000436006"/>
    </source>
</evidence>
<name>A0A7K1SQC1_9BACT</name>
<evidence type="ECO:0000313" key="2">
    <source>
        <dbReference type="EMBL" id="MVM35977.1"/>
    </source>
</evidence>
<keyword evidence="3" id="KW-1185">Reference proteome</keyword>
<organism evidence="2 3">
    <name type="scientific">Spirosoma arboris</name>
    <dbReference type="NCBI Taxonomy" id="2682092"/>
    <lineage>
        <taxon>Bacteria</taxon>
        <taxon>Pseudomonadati</taxon>
        <taxon>Bacteroidota</taxon>
        <taxon>Cytophagia</taxon>
        <taxon>Cytophagales</taxon>
        <taxon>Cytophagaceae</taxon>
        <taxon>Spirosoma</taxon>
    </lineage>
</organism>
<dbReference type="EMBL" id="WPIN01000029">
    <property type="protein sequence ID" value="MVM35977.1"/>
    <property type="molecule type" value="Genomic_DNA"/>
</dbReference>
<feature type="chain" id="PRO_5029830161" description="Lipoprotein" evidence="1">
    <location>
        <begin position="20"/>
        <end position="104"/>
    </location>
</feature>
<accession>A0A7K1SQC1</accession>
<reference evidence="2 3" key="1">
    <citation type="submission" date="2019-12" db="EMBL/GenBank/DDBJ databases">
        <title>Spirosoma sp. HMF4905 genome sequencing and assembly.</title>
        <authorList>
            <person name="Kang H."/>
            <person name="Cha I."/>
            <person name="Kim H."/>
            <person name="Joh K."/>
        </authorList>
    </citation>
    <scope>NUCLEOTIDE SEQUENCE [LARGE SCALE GENOMIC DNA]</scope>
    <source>
        <strain evidence="2 3">HMF4905</strain>
    </source>
</reference>
<dbReference type="AlphaFoldDB" id="A0A7K1SQC1"/>